<dbReference type="GO" id="GO:0005764">
    <property type="term" value="C:lysosome"/>
    <property type="evidence" value="ECO:0007669"/>
    <property type="project" value="TreeGrafter"/>
</dbReference>
<keyword evidence="5" id="KW-1185">Reference proteome</keyword>
<name>A0A0B1SSA4_OESDE</name>
<protein>
    <recommendedName>
        <fullName evidence="3">Peptidase A1 domain-containing protein</fullName>
    </recommendedName>
</protein>
<dbReference type="CDD" id="cd05471">
    <property type="entry name" value="pepsin_like"/>
    <property type="match status" value="1"/>
</dbReference>
<gene>
    <name evidence="4" type="ORF">OESDEN_12372</name>
</gene>
<dbReference type="EMBL" id="KN556891">
    <property type="protein sequence ID" value="KHJ87844.1"/>
    <property type="molecule type" value="Genomic_DNA"/>
</dbReference>
<evidence type="ECO:0000256" key="2">
    <source>
        <dbReference type="SAM" id="MobiDB-lite"/>
    </source>
</evidence>
<feature type="compositionally biased region" description="Low complexity" evidence="2">
    <location>
        <begin position="196"/>
        <end position="209"/>
    </location>
</feature>
<feature type="domain" description="Peptidase A1" evidence="3">
    <location>
        <begin position="116"/>
        <end position="404"/>
    </location>
</feature>
<dbReference type="Pfam" id="PF00026">
    <property type="entry name" value="Asp"/>
    <property type="match status" value="3"/>
</dbReference>
<proteinExistence type="inferred from homology"/>
<evidence type="ECO:0000256" key="1">
    <source>
        <dbReference type="ARBA" id="ARBA00007447"/>
    </source>
</evidence>
<dbReference type="SUPFAM" id="SSF50630">
    <property type="entry name" value="Acid proteases"/>
    <property type="match status" value="2"/>
</dbReference>
<evidence type="ECO:0000313" key="5">
    <source>
        <dbReference type="Proteomes" id="UP000053660"/>
    </source>
</evidence>
<dbReference type="PROSITE" id="PS51767">
    <property type="entry name" value="PEPTIDASE_A1"/>
    <property type="match status" value="1"/>
</dbReference>
<dbReference type="Gene3D" id="2.40.70.10">
    <property type="entry name" value="Acid Proteases"/>
    <property type="match status" value="3"/>
</dbReference>
<reference evidence="4 5" key="1">
    <citation type="submission" date="2014-03" db="EMBL/GenBank/DDBJ databases">
        <title>Draft genome of the hookworm Oesophagostomum dentatum.</title>
        <authorList>
            <person name="Mitreva M."/>
        </authorList>
    </citation>
    <scope>NUCLEOTIDE SEQUENCE [LARGE SCALE GENOMIC DNA]</scope>
    <source>
        <strain evidence="4 5">OD-Hann</strain>
    </source>
</reference>
<dbReference type="GO" id="GO:0006508">
    <property type="term" value="P:proteolysis"/>
    <property type="evidence" value="ECO:0007669"/>
    <property type="project" value="InterPro"/>
</dbReference>
<dbReference type="PANTHER" id="PTHR47966:SF51">
    <property type="entry name" value="BETA-SITE APP-CLEAVING ENZYME, ISOFORM A-RELATED"/>
    <property type="match status" value="1"/>
</dbReference>
<sequence>MRFLLVHYLISYSAAKTGFDGILGLQPSYSKNSFIDNLLKKGFVDNPLLTIWLSNRNISTEEPAGTITYGAIDAEHCSSEASVYTKMFTVYLMEYDEAANMYNVSCDAKFADFEIYIGNATLRIPSEQLILEMDDGRCVFAITRYEEELGGEPIYIGAPLYRQYCTIFDIRNQQIGFTAAVPTTPAPPTTSPVPSKPTTSSPMASSSTTIKQASSAHCKRIKKFDPNRSKSFKASSNYSEAYLSNFEATGYCGTDLVTLNHTARLSANNTRFLLAHHLESTAAVKSGFDGVLGLQPNLLHNSFIENIIRNGRLDKPLLTIWLSSRKVPTEEPAGTITYGAIDEAHCSSEILYTKMHTIYLIESNGFGLGSYSVAEPQFVEFTMEVWIRTKTEYADTIAKIVGAA</sequence>
<accession>A0A0B1SSA4</accession>
<dbReference type="GO" id="GO:0004190">
    <property type="term" value="F:aspartic-type endopeptidase activity"/>
    <property type="evidence" value="ECO:0007669"/>
    <property type="project" value="InterPro"/>
</dbReference>
<dbReference type="PANTHER" id="PTHR47966">
    <property type="entry name" value="BETA-SITE APP-CLEAVING ENZYME, ISOFORM A-RELATED"/>
    <property type="match status" value="1"/>
</dbReference>
<dbReference type="Proteomes" id="UP000053660">
    <property type="component" value="Unassembled WGS sequence"/>
</dbReference>
<dbReference type="InterPro" id="IPR033121">
    <property type="entry name" value="PEPTIDASE_A1"/>
</dbReference>
<feature type="compositionally biased region" description="Pro residues" evidence="2">
    <location>
        <begin position="184"/>
        <end position="195"/>
    </location>
</feature>
<dbReference type="InterPro" id="IPR001461">
    <property type="entry name" value="Aspartic_peptidase_A1"/>
</dbReference>
<dbReference type="InterPro" id="IPR021109">
    <property type="entry name" value="Peptidase_aspartic_dom_sf"/>
</dbReference>
<feature type="region of interest" description="Disordered" evidence="2">
    <location>
        <begin position="181"/>
        <end position="215"/>
    </location>
</feature>
<feature type="non-terminal residue" evidence="4">
    <location>
        <position position="404"/>
    </location>
</feature>
<dbReference type="AlphaFoldDB" id="A0A0B1SSA4"/>
<dbReference type="InterPro" id="IPR034164">
    <property type="entry name" value="Pepsin-like_dom"/>
</dbReference>
<evidence type="ECO:0000259" key="3">
    <source>
        <dbReference type="PROSITE" id="PS51767"/>
    </source>
</evidence>
<comment type="similarity">
    <text evidence="1">Belongs to the peptidase A1 family.</text>
</comment>
<evidence type="ECO:0000313" key="4">
    <source>
        <dbReference type="EMBL" id="KHJ87844.1"/>
    </source>
</evidence>
<organism evidence="4 5">
    <name type="scientific">Oesophagostomum dentatum</name>
    <name type="common">Nodular worm</name>
    <dbReference type="NCBI Taxonomy" id="61180"/>
    <lineage>
        <taxon>Eukaryota</taxon>
        <taxon>Metazoa</taxon>
        <taxon>Ecdysozoa</taxon>
        <taxon>Nematoda</taxon>
        <taxon>Chromadorea</taxon>
        <taxon>Rhabditida</taxon>
        <taxon>Rhabditina</taxon>
        <taxon>Rhabditomorpha</taxon>
        <taxon>Strongyloidea</taxon>
        <taxon>Strongylidae</taxon>
        <taxon>Oesophagostomum</taxon>
    </lineage>
</organism>